<protein>
    <submittedName>
        <fullName evidence="1">Uncharacterized protein</fullName>
    </submittedName>
</protein>
<dbReference type="EMBL" id="JAEFCI010000188">
    <property type="protein sequence ID" value="KAG5463718.1"/>
    <property type="molecule type" value="Genomic_DNA"/>
</dbReference>
<reference evidence="1 2" key="1">
    <citation type="journal article" name="Sci. Rep.">
        <title>Genome-scale phylogenetic analyses confirm Olpidium as the closest living zoosporic fungus to the non-flagellated, terrestrial fungi.</title>
        <authorList>
            <person name="Chang Y."/>
            <person name="Rochon D."/>
            <person name="Sekimoto S."/>
            <person name="Wang Y."/>
            <person name="Chovatia M."/>
            <person name="Sandor L."/>
            <person name="Salamov A."/>
            <person name="Grigoriev I.V."/>
            <person name="Stajich J.E."/>
            <person name="Spatafora J.W."/>
        </authorList>
    </citation>
    <scope>NUCLEOTIDE SEQUENCE [LARGE SCALE GENOMIC DNA]</scope>
    <source>
        <strain evidence="1">S191</strain>
    </source>
</reference>
<proteinExistence type="predicted"/>
<sequence>MAATISLYVSGLSQAPFRAVPAHIPANKVGLWFPLVPPSSHVHDGAPTQPRGKENIQRTQFHAGCAELSGGILRFEVTLTSTSGDCKVSKAGACKVVWSSPNFSKLGVLSAHKLMINYDVQAMQSTCRGFVCPNNAPLYIHAEFLVLLAAA</sequence>
<comment type="caution">
    <text evidence="1">The sequence shown here is derived from an EMBL/GenBank/DDBJ whole genome shotgun (WGS) entry which is preliminary data.</text>
</comment>
<feature type="non-terminal residue" evidence="1">
    <location>
        <position position="151"/>
    </location>
</feature>
<evidence type="ECO:0000313" key="2">
    <source>
        <dbReference type="Proteomes" id="UP000673691"/>
    </source>
</evidence>
<organism evidence="1 2">
    <name type="scientific">Olpidium bornovanus</name>
    <dbReference type="NCBI Taxonomy" id="278681"/>
    <lineage>
        <taxon>Eukaryota</taxon>
        <taxon>Fungi</taxon>
        <taxon>Fungi incertae sedis</taxon>
        <taxon>Olpidiomycota</taxon>
        <taxon>Olpidiomycotina</taxon>
        <taxon>Olpidiomycetes</taxon>
        <taxon>Olpidiales</taxon>
        <taxon>Olpidiaceae</taxon>
        <taxon>Olpidium</taxon>
    </lineage>
</organism>
<accession>A0A8H8DMI2</accession>
<gene>
    <name evidence="1" type="ORF">BJ554DRAFT_4171</name>
</gene>
<keyword evidence="2" id="KW-1185">Reference proteome</keyword>
<dbReference type="AlphaFoldDB" id="A0A8H8DMI2"/>
<name>A0A8H8DMI2_9FUNG</name>
<dbReference type="Proteomes" id="UP000673691">
    <property type="component" value="Unassembled WGS sequence"/>
</dbReference>
<evidence type="ECO:0000313" key="1">
    <source>
        <dbReference type="EMBL" id="KAG5463718.1"/>
    </source>
</evidence>